<dbReference type="RefSeq" id="WP_227017219.1">
    <property type="nucleotide sequence ID" value="NZ_JAGSND010000002.1"/>
</dbReference>
<keyword evidence="1" id="KW-0227">DNA damage</keyword>
<sequence length="107" mass="12397">MKRIEFYKNVYKLVHEIPMGRVSTYGAIAQMLGQPQCARMVGQAMHYASFFEDAPCHRVVNHQGRLVPHWGEQKELLLKEGITFKDNGCVDLKRHLWPESSILYILP</sequence>
<dbReference type="EMBL" id="JAGSND010000002">
    <property type="protein sequence ID" value="MBR0597090.1"/>
    <property type="molecule type" value="Genomic_DNA"/>
</dbReference>
<dbReference type="InterPro" id="IPR014048">
    <property type="entry name" value="MethylDNA_cys_MeTrfase_DNA-bd"/>
</dbReference>
<protein>
    <submittedName>
        <fullName evidence="3">MGMT family protein</fullName>
    </submittedName>
</protein>
<dbReference type="PANTHER" id="PTHR42942:SF1">
    <property type="entry name" value="ALKYLTRANSFERASE-LIKE PROTEIN 1"/>
    <property type="match status" value="1"/>
</dbReference>
<organism evidence="3 4">
    <name type="scientific">Sinanaerobacter chloroacetimidivorans</name>
    <dbReference type="NCBI Taxonomy" id="2818044"/>
    <lineage>
        <taxon>Bacteria</taxon>
        <taxon>Bacillati</taxon>
        <taxon>Bacillota</taxon>
        <taxon>Clostridia</taxon>
        <taxon>Peptostreptococcales</taxon>
        <taxon>Anaerovoracaceae</taxon>
        <taxon>Sinanaerobacter</taxon>
    </lineage>
</organism>
<dbReference type="PANTHER" id="PTHR42942">
    <property type="entry name" value="6-O-METHYLGUANINE DNA METHYLTRANSFERASE"/>
    <property type="match status" value="1"/>
</dbReference>
<dbReference type="SUPFAM" id="SSF46767">
    <property type="entry name" value="Methylated DNA-protein cysteine methyltransferase, C-terminal domain"/>
    <property type="match status" value="1"/>
</dbReference>
<comment type="caution">
    <text evidence="3">The sequence shown here is derived from an EMBL/GenBank/DDBJ whole genome shotgun (WGS) entry which is preliminary data.</text>
</comment>
<feature type="domain" description="Methylated-DNA-[protein]-cysteine S-methyltransferase DNA binding" evidence="2">
    <location>
        <begin position="5"/>
        <end position="81"/>
    </location>
</feature>
<proteinExistence type="predicted"/>
<evidence type="ECO:0000313" key="4">
    <source>
        <dbReference type="Proteomes" id="UP000675664"/>
    </source>
</evidence>
<reference evidence="3" key="2">
    <citation type="submission" date="2021-04" db="EMBL/GenBank/DDBJ databases">
        <authorList>
            <person name="Liu J."/>
        </authorList>
    </citation>
    <scope>NUCLEOTIDE SEQUENCE</scope>
    <source>
        <strain evidence="3">BAD-6</strain>
    </source>
</reference>
<reference evidence="3" key="1">
    <citation type="submission" date="2021-04" db="EMBL/GenBank/DDBJ databases">
        <title>Sinoanaerobacter chloroacetimidivorans sp. nov., an obligate anaerobic bacterium isolated from anaerobic sludge.</title>
        <authorList>
            <person name="Bao Y."/>
        </authorList>
    </citation>
    <scope>NUCLEOTIDE SEQUENCE</scope>
    <source>
        <strain evidence="3">BAD-6</strain>
    </source>
</reference>
<dbReference type="NCBIfam" id="TIGR00589">
    <property type="entry name" value="ogt"/>
    <property type="match status" value="1"/>
</dbReference>
<accession>A0A8J7W0Q0</accession>
<keyword evidence="4" id="KW-1185">Reference proteome</keyword>
<dbReference type="InterPro" id="IPR036388">
    <property type="entry name" value="WH-like_DNA-bd_sf"/>
</dbReference>
<evidence type="ECO:0000313" key="3">
    <source>
        <dbReference type="EMBL" id="MBR0597090.1"/>
    </source>
</evidence>
<name>A0A8J7W0Q0_9FIRM</name>
<dbReference type="Gene3D" id="1.10.10.10">
    <property type="entry name" value="Winged helix-like DNA-binding domain superfamily/Winged helix DNA-binding domain"/>
    <property type="match status" value="1"/>
</dbReference>
<dbReference type="CDD" id="cd06445">
    <property type="entry name" value="ATase"/>
    <property type="match status" value="1"/>
</dbReference>
<dbReference type="GO" id="GO:0003824">
    <property type="term" value="F:catalytic activity"/>
    <property type="evidence" value="ECO:0007669"/>
    <property type="project" value="InterPro"/>
</dbReference>
<dbReference type="Proteomes" id="UP000675664">
    <property type="component" value="Unassembled WGS sequence"/>
</dbReference>
<evidence type="ECO:0000259" key="2">
    <source>
        <dbReference type="Pfam" id="PF01035"/>
    </source>
</evidence>
<dbReference type="InterPro" id="IPR052520">
    <property type="entry name" value="ATL_DNA_repair"/>
</dbReference>
<dbReference type="Pfam" id="PF01035">
    <property type="entry name" value="DNA_binding_1"/>
    <property type="match status" value="1"/>
</dbReference>
<evidence type="ECO:0000256" key="1">
    <source>
        <dbReference type="ARBA" id="ARBA00022763"/>
    </source>
</evidence>
<dbReference type="GO" id="GO:0006281">
    <property type="term" value="P:DNA repair"/>
    <property type="evidence" value="ECO:0007669"/>
    <property type="project" value="InterPro"/>
</dbReference>
<dbReference type="InterPro" id="IPR036217">
    <property type="entry name" value="MethylDNA_cys_MeTrfase_DNAb"/>
</dbReference>
<dbReference type="AlphaFoldDB" id="A0A8J7W0Q0"/>
<gene>
    <name evidence="3" type="ORF">KCX82_04330</name>
</gene>